<keyword evidence="2" id="KW-1185">Reference proteome</keyword>
<gene>
    <name evidence="1" type="ORF">RQX22_18020</name>
</gene>
<evidence type="ECO:0000313" key="1">
    <source>
        <dbReference type="EMBL" id="MDT9600860.1"/>
    </source>
</evidence>
<sequence>MMRRSVATFRPLAYLPLMLATRLMRIMTIMAVLLAPLGMIGGTSVQAATHHPASATTHHAEAMPGMDHCAGMQKGDDKSKSHPAQQHDCMMACAAIPSFGSDVPAKPMAPSAIVPIPLARSGHGLNPEAATPPPRFA</sequence>
<name>A0ABU3QBS9_9SPHN</name>
<evidence type="ECO:0008006" key="3">
    <source>
        <dbReference type="Google" id="ProtNLM"/>
    </source>
</evidence>
<protein>
    <recommendedName>
        <fullName evidence="3">CopL family metal-binding regulatory protein</fullName>
    </recommendedName>
</protein>
<proteinExistence type="predicted"/>
<organism evidence="1 2">
    <name type="scientific">Sphingosinicella rhizophila</name>
    <dbReference type="NCBI Taxonomy" id="3050082"/>
    <lineage>
        <taxon>Bacteria</taxon>
        <taxon>Pseudomonadati</taxon>
        <taxon>Pseudomonadota</taxon>
        <taxon>Alphaproteobacteria</taxon>
        <taxon>Sphingomonadales</taxon>
        <taxon>Sphingosinicellaceae</taxon>
        <taxon>Sphingosinicella</taxon>
    </lineage>
</organism>
<dbReference type="Proteomes" id="UP001259572">
    <property type="component" value="Unassembled WGS sequence"/>
</dbReference>
<comment type="caution">
    <text evidence="1">The sequence shown here is derived from an EMBL/GenBank/DDBJ whole genome shotgun (WGS) entry which is preliminary data.</text>
</comment>
<accession>A0ABU3QBS9</accession>
<reference evidence="1 2" key="1">
    <citation type="submission" date="2023-05" db="EMBL/GenBank/DDBJ databases">
        <authorList>
            <person name="Guo Y."/>
        </authorList>
    </citation>
    <scope>NUCLEOTIDE SEQUENCE [LARGE SCALE GENOMIC DNA]</scope>
    <source>
        <strain evidence="1 2">GR2756</strain>
    </source>
</reference>
<dbReference type="RefSeq" id="WP_315728395.1">
    <property type="nucleotide sequence ID" value="NZ_JAVUPU010000013.1"/>
</dbReference>
<dbReference type="EMBL" id="JAVUPU010000013">
    <property type="protein sequence ID" value="MDT9600860.1"/>
    <property type="molecule type" value="Genomic_DNA"/>
</dbReference>
<evidence type="ECO:0000313" key="2">
    <source>
        <dbReference type="Proteomes" id="UP001259572"/>
    </source>
</evidence>